<dbReference type="CTD" id="55250"/>
<name>A0AA97JPZ1_EUBMA</name>
<evidence type="ECO:0000256" key="4">
    <source>
        <dbReference type="ARBA" id="ARBA00005881"/>
    </source>
</evidence>
<feature type="repeat" description="WD" evidence="11">
    <location>
        <begin position="201"/>
        <end position="236"/>
    </location>
</feature>
<dbReference type="GO" id="GO:0005737">
    <property type="term" value="C:cytoplasm"/>
    <property type="evidence" value="ECO:0007669"/>
    <property type="project" value="UniProtKB-SubCell"/>
</dbReference>
<evidence type="ECO:0000256" key="11">
    <source>
        <dbReference type="PROSITE-ProRule" id="PRU00221"/>
    </source>
</evidence>
<evidence type="ECO:0000313" key="12">
    <source>
        <dbReference type="Proteomes" id="UP001190640"/>
    </source>
</evidence>
<feature type="repeat" description="WD" evidence="11">
    <location>
        <begin position="609"/>
        <end position="641"/>
    </location>
</feature>
<keyword evidence="10" id="KW-0539">Nucleus</keyword>
<evidence type="ECO:0000256" key="8">
    <source>
        <dbReference type="ARBA" id="ARBA00022694"/>
    </source>
</evidence>
<dbReference type="GeneID" id="129333630"/>
<reference evidence="13" key="1">
    <citation type="submission" date="2025-08" db="UniProtKB">
        <authorList>
            <consortium name="RefSeq"/>
        </authorList>
    </citation>
    <scope>IDENTIFICATION</scope>
    <source>
        <tissue evidence="13">Blood</tissue>
    </source>
</reference>
<dbReference type="InterPro" id="IPR036322">
    <property type="entry name" value="WD40_repeat_dom_sf"/>
</dbReference>
<feature type="repeat" description="WD" evidence="11">
    <location>
        <begin position="384"/>
        <end position="415"/>
    </location>
</feature>
<dbReference type="RefSeq" id="XP_054841401.1">
    <property type="nucleotide sequence ID" value="XM_054985426.1"/>
</dbReference>
<dbReference type="InterPro" id="IPR019775">
    <property type="entry name" value="WD40_repeat_CS"/>
</dbReference>
<keyword evidence="8" id="KW-0819">tRNA processing</keyword>
<dbReference type="SUPFAM" id="SSF50978">
    <property type="entry name" value="WD40 repeat-like"/>
    <property type="match status" value="1"/>
</dbReference>
<evidence type="ECO:0000256" key="6">
    <source>
        <dbReference type="ARBA" id="ARBA00022490"/>
    </source>
</evidence>
<keyword evidence="7 11" id="KW-0853">WD repeat</keyword>
<dbReference type="InterPro" id="IPR001680">
    <property type="entry name" value="WD40_rpt"/>
</dbReference>
<keyword evidence="9" id="KW-0677">Repeat</keyword>
<proteinExistence type="inferred from homology"/>
<dbReference type="FunFam" id="2.130.10.10:FF:000958">
    <property type="entry name" value="Elongator acetyltransferase complex subunit 2"/>
    <property type="match status" value="1"/>
</dbReference>
<evidence type="ECO:0000313" key="13">
    <source>
        <dbReference type="RefSeq" id="XP_054841401.1"/>
    </source>
</evidence>
<dbReference type="PANTHER" id="PTHR44111">
    <property type="entry name" value="ELONGATOR COMPLEX PROTEIN 2"/>
    <property type="match status" value="1"/>
</dbReference>
<keyword evidence="6" id="KW-0963">Cytoplasm</keyword>
<dbReference type="PROSITE" id="PS50082">
    <property type="entry name" value="WD_REPEATS_2"/>
    <property type="match status" value="5"/>
</dbReference>
<dbReference type="PANTHER" id="PTHR44111:SF1">
    <property type="entry name" value="ELONGATOR COMPLEX PROTEIN 2"/>
    <property type="match status" value="1"/>
</dbReference>
<feature type="repeat" description="WD" evidence="11">
    <location>
        <begin position="664"/>
        <end position="695"/>
    </location>
</feature>
<evidence type="ECO:0000256" key="1">
    <source>
        <dbReference type="ARBA" id="ARBA00004123"/>
    </source>
</evidence>
<evidence type="ECO:0000256" key="3">
    <source>
        <dbReference type="ARBA" id="ARBA00005043"/>
    </source>
</evidence>
<protein>
    <recommendedName>
        <fullName evidence="5">Elongator complex protein 2</fullName>
    </recommendedName>
</protein>
<evidence type="ECO:0000256" key="9">
    <source>
        <dbReference type="ARBA" id="ARBA00022737"/>
    </source>
</evidence>
<dbReference type="FunFam" id="2.130.10.10:FF:000771">
    <property type="entry name" value="Elongator acetyltransferase complex subunit 2"/>
    <property type="match status" value="1"/>
</dbReference>
<dbReference type="KEGG" id="emc:129333630"/>
<sequence length="831" mass="91955">MAAPLEVCHVACCANRAGPGVVAWGRGGLVAFGSCRSVILYDPQKRKVVGTLNGHSERVNCVQWIYKNDGSQETELISGGSDKCLILWETRSGELVNFVRLEGHTEAVCAIDAVSLANEASAELNLLIASAGSDSTVRIWSRHGTEVKCLQALQFGNGFVMDVSLSFLPGSTVPILACGGDDCRIHLYVQQEGQFQNQLLLRGHEDWIRGVEWAACDGDLFLASCAQDCLIRIWKIHASSLPLLETGDEDVIRLKENIFTVKDNKGSDTSFAVTLDSVLAGHENWVCAVHWQPSFFRDGRREQPMRLLSASVDKTIILWAPDEESGVWLEQVRVGEVGGNTLGFFDCCFSPDGMMILAHAFHGALHLWKQTSANKREWTPEVVISGHFNSVQDVNWDPEGEFIITVGSDQTTRIFAPWKRENQAEVTWHEVARPQVHGYDMQCLAMTGPFQFVSGAEEKVLRVFTAPRNFVENFSSISGVSLEKLYSGRMNNLPEGATVPALGLSNKAVFQEDTAIQTTGEDEKINSSSQYHENYFQPCSLTEPPTEDHLLQNTLWPETQKLYGHGYEVFCVACNSAKTVIASACKASKKEHAAIILWSAMTWKQLQSLPFHNLTVTQMAFSPDDKFLLAVSRDRKWSLWKCKDSSPSEPETAFGLFAYTDQNMAAHSRIIWSCDWTPDSKYFITGSRDKKVVIWGKCCSAEENKGDAPAAVRLCSSVLEVGDSVTAVSASPVLTLDGSYVIAVGTEGGAIHLYKWKPNGERLTCSDWTKCAETDSSQSHTLVVKRLSWRKHVGRAGHDTPESNKWLQLASCGADHAVKIFNINRHTVFEQ</sequence>
<evidence type="ECO:0000256" key="2">
    <source>
        <dbReference type="ARBA" id="ARBA00004496"/>
    </source>
</evidence>
<dbReference type="AlphaFoldDB" id="A0AA97JPZ1"/>
<keyword evidence="12" id="KW-1185">Reference proteome</keyword>
<dbReference type="FunFam" id="2.130.10.10:FF:000844">
    <property type="entry name" value="Elongator acetyltransferase complex subunit 2"/>
    <property type="match status" value="1"/>
</dbReference>
<comment type="subcellular location">
    <subcellularLocation>
        <location evidence="2">Cytoplasm</location>
    </subcellularLocation>
    <subcellularLocation>
        <location evidence="1">Nucleus</location>
    </subcellularLocation>
</comment>
<dbReference type="GO" id="GO:0002098">
    <property type="term" value="P:tRNA wobble uridine modification"/>
    <property type="evidence" value="ECO:0007669"/>
    <property type="project" value="InterPro"/>
</dbReference>
<dbReference type="PROSITE" id="PS00678">
    <property type="entry name" value="WD_REPEATS_1"/>
    <property type="match status" value="1"/>
</dbReference>
<gene>
    <name evidence="13" type="primary">ELP2</name>
</gene>
<dbReference type="GO" id="GO:0005634">
    <property type="term" value="C:nucleus"/>
    <property type="evidence" value="ECO:0007669"/>
    <property type="project" value="UniProtKB-SubCell"/>
</dbReference>
<dbReference type="InterPro" id="IPR015943">
    <property type="entry name" value="WD40/YVTN_repeat-like_dom_sf"/>
</dbReference>
<dbReference type="InterPro" id="IPR037289">
    <property type="entry name" value="Elp2"/>
</dbReference>
<evidence type="ECO:0000256" key="7">
    <source>
        <dbReference type="ARBA" id="ARBA00022574"/>
    </source>
</evidence>
<comment type="pathway">
    <text evidence="3">tRNA modification; 5-methoxycarbonylmethyl-2-thiouridine-tRNA biosynthesis.</text>
</comment>
<dbReference type="SMART" id="SM00320">
    <property type="entry name" value="WD40"/>
    <property type="match status" value="12"/>
</dbReference>
<dbReference type="PROSITE" id="PS50294">
    <property type="entry name" value="WD_REPEATS_REGION"/>
    <property type="match status" value="2"/>
</dbReference>
<comment type="similarity">
    <text evidence="4">Belongs to the WD repeat ELP2 family.</text>
</comment>
<accession>A0AA97JPZ1</accession>
<dbReference type="CDD" id="cd00200">
    <property type="entry name" value="WD40"/>
    <property type="match status" value="1"/>
</dbReference>
<organism evidence="12 13">
    <name type="scientific">Eublepharis macularius</name>
    <name type="common">Leopard gecko</name>
    <name type="synonym">Cyrtodactylus macularius</name>
    <dbReference type="NCBI Taxonomy" id="481883"/>
    <lineage>
        <taxon>Eukaryota</taxon>
        <taxon>Metazoa</taxon>
        <taxon>Chordata</taxon>
        <taxon>Craniata</taxon>
        <taxon>Vertebrata</taxon>
        <taxon>Euteleostomi</taxon>
        <taxon>Lepidosauria</taxon>
        <taxon>Squamata</taxon>
        <taxon>Bifurcata</taxon>
        <taxon>Gekkota</taxon>
        <taxon>Eublepharidae</taxon>
        <taxon>Eublepharinae</taxon>
        <taxon>Eublepharis</taxon>
    </lineage>
</organism>
<feature type="repeat" description="WD" evidence="11">
    <location>
        <begin position="52"/>
        <end position="98"/>
    </location>
</feature>
<dbReference type="Pfam" id="PF00400">
    <property type="entry name" value="WD40"/>
    <property type="match status" value="7"/>
</dbReference>
<dbReference type="GO" id="GO:0033588">
    <property type="term" value="C:elongator holoenzyme complex"/>
    <property type="evidence" value="ECO:0007669"/>
    <property type="project" value="InterPro"/>
</dbReference>
<evidence type="ECO:0000256" key="10">
    <source>
        <dbReference type="ARBA" id="ARBA00023242"/>
    </source>
</evidence>
<dbReference type="Proteomes" id="UP001190640">
    <property type="component" value="Chromosome 7"/>
</dbReference>
<dbReference type="Gene3D" id="2.130.10.10">
    <property type="entry name" value="YVTN repeat-like/Quinoprotein amine dehydrogenase"/>
    <property type="match status" value="5"/>
</dbReference>
<dbReference type="SUPFAM" id="SSF50998">
    <property type="entry name" value="Quinoprotein alcohol dehydrogenase-like"/>
    <property type="match status" value="1"/>
</dbReference>
<dbReference type="InterPro" id="IPR011047">
    <property type="entry name" value="Quinoprotein_ADH-like_sf"/>
</dbReference>
<evidence type="ECO:0000256" key="5">
    <source>
        <dbReference type="ARBA" id="ARBA00020267"/>
    </source>
</evidence>